<evidence type="ECO:0008006" key="6">
    <source>
        <dbReference type="Google" id="ProtNLM"/>
    </source>
</evidence>
<dbReference type="Pfam" id="PF01008">
    <property type="entry name" value="IF-2B"/>
    <property type="match status" value="1"/>
</dbReference>
<dbReference type="InterPro" id="IPR037171">
    <property type="entry name" value="NagB/RpiA_transferase-like"/>
</dbReference>
<dbReference type="GO" id="GO:0046523">
    <property type="term" value="F:S-methyl-5-thioribose-1-phosphate isomerase activity"/>
    <property type="evidence" value="ECO:0007669"/>
    <property type="project" value="UniProtKB-EC"/>
</dbReference>
<dbReference type="NCBIfam" id="TIGR00512">
    <property type="entry name" value="salvage_mtnA"/>
    <property type="match status" value="1"/>
</dbReference>
<dbReference type="AlphaFoldDB" id="A0A810KW72"/>
<accession>A0A810KW72</accession>
<dbReference type="Gene3D" id="3.40.50.10470">
    <property type="entry name" value="Translation initiation factor eif-2b, domain 2"/>
    <property type="match status" value="1"/>
</dbReference>
<dbReference type="PANTHER" id="PTHR43475">
    <property type="entry name" value="METHYLTHIORIBOSE-1-PHOSPHATE ISOMERASE"/>
    <property type="match status" value="1"/>
</dbReference>
<dbReference type="SUPFAM" id="SSF100950">
    <property type="entry name" value="NagB/RpiA/CoA transferase-like"/>
    <property type="match status" value="2"/>
</dbReference>
<protein>
    <recommendedName>
        <fullName evidence="6">S-methyl-5-thioribose-1-phosphate isomerase</fullName>
    </recommendedName>
</protein>
<dbReference type="EMBL" id="AP023354">
    <property type="protein sequence ID" value="BCJ27470.1"/>
    <property type="molecule type" value="Genomic_DNA"/>
</dbReference>
<dbReference type="Gene3D" id="1.20.120.420">
    <property type="entry name" value="translation initiation factor eif-2b, domain 1"/>
    <property type="match status" value="2"/>
</dbReference>
<keyword evidence="5" id="KW-1185">Reference proteome</keyword>
<dbReference type="PANTHER" id="PTHR43475:SF1">
    <property type="entry name" value="METHYLTHIORIBOSE-1-PHOSPHATE ISOMERASE"/>
    <property type="match status" value="1"/>
</dbReference>
<evidence type="ECO:0000256" key="3">
    <source>
        <dbReference type="RuleBase" id="RU003814"/>
    </source>
</evidence>
<proteinExistence type="inferred from homology"/>
<dbReference type="RefSeq" id="WP_035297527.1">
    <property type="nucleotide sequence ID" value="NZ_AP023354.1"/>
</dbReference>
<dbReference type="FunFam" id="3.40.50.10470:FF:000006">
    <property type="entry name" value="Methylthioribose-1-phosphate isomerase"/>
    <property type="match status" value="1"/>
</dbReference>
<dbReference type="Proteomes" id="UP000680750">
    <property type="component" value="Chromosome"/>
</dbReference>
<name>A0A810KW72_9ACTN</name>
<dbReference type="InterPro" id="IPR027363">
    <property type="entry name" value="M1Pi_N"/>
</dbReference>
<evidence type="ECO:0000256" key="2">
    <source>
        <dbReference type="ARBA" id="ARBA00052401"/>
    </source>
</evidence>
<dbReference type="InterPro" id="IPR042529">
    <property type="entry name" value="IF_2B-like_C"/>
</dbReference>
<reference evidence="4" key="1">
    <citation type="submission" date="2020-08" db="EMBL/GenBank/DDBJ databases">
        <title>Whole genome shotgun sequence of Actinocatenispora sera NBRC 101916.</title>
        <authorList>
            <person name="Komaki H."/>
            <person name="Tamura T."/>
        </authorList>
    </citation>
    <scope>NUCLEOTIDE SEQUENCE</scope>
    <source>
        <strain evidence="4">NBRC 101916</strain>
    </source>
</reference>
<comment type="similarity">
    <text evidence="3">Belongs to the eIF-2B alpha/beta/delta subunits family.</text>
</comment>
<sequence>MRTIDWVSDADGPAIEIVDQTALPDTTRMLRLRTTTEVVDAIARLAVRGAPALGVAGALGVALAAARHATSPAPAARDAANAASARGAAPAARDAANAAFGDAVSAASAVRGAHSATSAGHDAHSAASAVGDAHSAASGRVGERLAADVEALRRARPTAVNLARGVDRAAARIPAGPDAVLAEALALRDEEIASSQAMAARGADLVTELVGPSARLLTHCNTGGLATVTGGTALAVVTELHRRGVLAGVIASETRPLLQGARLTAWELREAKVPFRVAVDGAGPFLMARGEVDAVILGADRICANGDVVNKVGSYAHALGAARAGIPFLVVAPESTVDEATATGADVPIEDRPAGEVLAFAGHRTTPDGAEAANPAFDVTPHDLITAIVTDRRIIRPSVR</sequence>
<keyword evidence="1" id="KW-0413">Isomerase</keyword>
<evidence type="ECO:0000313" key="5">
    <source>
        <dbReference type="Proteomes" id="UP000680750"/>
    </source>
</evidence>
<dbReference type="InterPro" id="IPR005251">
    <property type="entry name" value="IF-M1Pi"/>
</dbReference>
<dbReference type="NCBIfam" id="TIGR00524">
    <property type="entry name" value="eIF-2B_rel"/>
    <property type="match status" value="1"/>
</dbReference>
<organism evidence="4 5">
    <name type="scientific">Actinocatenispora sera</name>
    <dbReference type="NCBI Taxonomy" id="390989"/>
    <lineage>
        <taxon>Bacteria</taxon>
        <taxon>Bacillati</taxon>
        <taxon>Actinomycetota</taxon>
        <taxon>Actinomycetes</taxon>
        <taxon>Micromonosporales</taxon>
        <taxon>Micromonosporaceae</taxon>
        <taxon>Actinocatenispora</taxon>
    </lineage>
</organism>
<gene>
    <name evidence="4" type="ORF">Asera_15780</name>
</gene>
<evidence type="ECO:0000313" key="4">
    <source>
        <dbReference type="EMBL" id="BCJ27470.1"/>
    </source>
</evidence>
<comment type="catalytic activity">
    <reaction evidence="2">
        <text>5-(methylsulfanyl)-alpha-D-ribose 1-phosphate = 5-(methylsulfanyl)-D-ribulose 1-phosphate</text>
        <dbReference type="Rhea" id="RHEA:19989"/>
        <dbReference type="ChEBI" id="CHEBI:58533"/>
        <dbReference type="ChEBI" id="CHEBI:58548"/>
        <dbReference type="EC" id="5.3.1.23"/>
    </reaction>
</comment>
<dbReference type="GO" id="GO:0019509">
    <property type="term" value="P:L-methionine salvage from methylthioadenosine"/>
    <property type="evidence" value="ECO:0007669"/>
    <property type="project" value="TreeGrafter"/>
</dbReference>
<dbReference type="InterPro" id="IPR000649">
    <property type="entry name" value="IF-2B-related"/>
</dbReference>
<dbReference type="NCBIfam" id="NF004326">
    <property type="entry name" value="PRK05720.1"/>
    <property type="match status" value="1"/>
</dbReference>
<dbReference type="KEGG" id="aser:Asera_15780"/>
<dbReference type="InterPro" id="IPR011559">
    <property type="entry name" value="Initiation_fac_2B_a/b/d"/>
</dbReference>
<evidence type="ECO:0000256" key="1">
    <source>
        <dbReference type="ARBA" id="ARBA00023235"/>
    </source>
</evidence>